<gene>
    <name evidence="4" type="ORF">J2T07_002362</name>
</gene>
<dbReference type="SUPFAM" id="SSF51735">
    <property type="entry name" value="NAD(P)-binding Rossmann-fold domains"/>
    <property type="match status" value="1"/>
</dbReference>
<comment type="pathway">
    <text evidence="1">Bacterial outer membrane biogenesis; LPS O-antigen biosynthesis.</text>
</comment>
<dbReference type="InterPro" id="IPR001509">
    <property type="entry name" value="Epimerase_deHydtase"/>
</dbReference>
<dbReference type="InterPro" id="IPR020904">
    <property type="entry name" value="Sc_DH/Rdtase_CS"/>
</dbReference>
<dbReference type="GO" id="GO:0003978">
    <property type="term" value="F:UDP-glucose 4-epimerase activity"/>
    <property type="evidence" value="ECO:0007669"/>
    <property type="project" value="UniProtKB-EC"/>
</dbReference>
<evidence type="ECO:0000256" key="1">
    <source>
        <dbReference type="ARBA" id="ARBA00005125"/>
    </source>
</evidence>
<dbReference type="InterPro" id="IPR036291">
    <property type="entry name" value="NAD(P)-bd_dom_sf"/>
</dbReference>
<comment type="similarity">
    <text evidence="2">Belongs to the NAD(P)-dependent epimerase/dehydratase family.</text>
</comment>
<dbReference type="EMBL" id="JAUSSK010000003">
    <property type="protein sequence ID" value="MDQ0010172.1"/>
    <property type="molecule type" value="Genomic_DNA"/>
</dbReference>
<evidence type="ECO:0000313" key="4">
    <source>
        <dbReference type="EMBL" id="MDQ0010172.1"/>
    </source>
</evidence>
<dbReference type="Pfam" id="PF01370">
    <property type="entry name" value="Epimerase"/>
    <property type="match status" value="1"/>
</dbReference>
<dbReference type="PANTHER" id="PTHR43000">
    <property type="entry name" value="DTDP-D-GLUCOSE 4,6-DEHYDRATASE-RELATED"/>
    <property type="match status" value="1"/>
</dbReference>
<dbReference type="Proteomes" id="UP001237737">
    <property type="component" value="Unassembled WGS sequence"/>
</dbReference>
<protein>
    <submittedName>
        <fullName evidence="4">UDP-glucose 4-epimerase</fullName>
        <ecNumber evidence="4">5.1.3.2</ecNumber>
    </submittedName>
</protein>
<evidence type="ECO:0000313" key="5">
    <source>
        <dbReference type="Proteomes" id="UP001237737"/>
    </source>
</evidence>
<dbReference type="EC" id="5.1.3.2" evidence="4"/>
<evidence type="ECO:0000256" key="2">
    <source>
        <dbReference type="ARBA" id="ARBA00007637"/>
    </source>
</evidence>
<evidence type="ECO:0000259" key="3">
    <source>
        <dbReference type="Pfam" id="PF01370"/>
    </source>
</evidence>
<keyword evidence="5" id="KW-1185">Reference proteome</keyword>
<name>A0ABT9SYW1_9GAMM</name>
<feature type="domain" description="NAD-dependent epimerase/dehydratase" evidence="3">
    <location>
        <begin position="15"/>
        <end position="240"/>
    </location>
</feature>
<dbReference type="RefSeq" id="WP_306850216.1">
    <property type="nucleotide sequence ID" value="NZ_JAUSSK010000003.1"/>
</dbReference>
<dbReference type="PROSITE" id="PS00061">
    <property type="entry name" value="ADH_SHORT"/>
    <property type="match status" value="1"/>
</dbReference>
<keyword evidence="4" id="KW-0413">Isomerase</keyword>
<comment type="caution">
    <text evidence="4">The sequence shown here is derived from an EMBL/GenBank/DDBJ whole genome shotgun (WGS) entry which is preliminary data.</text>
</comment>
<accession>A0ABT9SYW1</accession>
<reference evidence="4 5" key="1">
    <citation type="submission" date="2023-07" db="EMBL/GenBank/DDBJ databases">
        <title>Sorghum-associated microbial communities from plants grown in Nebraska, USA.</title>
        <authorList>
            <person name="Schachtman D."/>
        </authorList>
    </citation>
    <scope>NUCLEOTIDE SEQUENCE [LARGE SCALE GENOMIC DNA]</scope>
    <source>
        <strain evidence="4 5">CC60</strain>
    </source>
</reference>
<proteinExistence type="inferred from homology"/>
<organism evidence="4 5">
    <name type="scientific">Luteibacter jiangsuensis</name>
    <dbReference type="NCBI Taxonomy" id="637577"/>
    <lineage>
        <taxon>Bacteria</taxon>
        <taxon>Pseudomonadati</taxon>
        <taxon>Pseudomonadota</taxon>
        <taxon>Gammaproteobacteria</taxon>
        <taxon>Lysobacterales</taxon>
        <taxon>Rhodanobacteraceae</taxon>
        <taxon>Luteibacter</taxon>
    </lineage>
</organism>
<sequence>MGSLELSSATKPSLLVVGANGFIASHLIRRLRADGFGVAALSRQPVTFENVQSVIAGRLDTDAYANLIRAVDGVVWLAGASTPSSSAGKPITELDDNLRPLLNLMEASIGLPPKRMIFLSTGGAIYGDVRERNATEDSHLEPKAYYSAGKAAAEAFLSAWAHEGQHAVTVLRPSNVYGPGQPYRRGFGIVPTAFHSATTGTPVVIRGNGESIRDYLYVSDLIELIMSALERSAAPGTAVFNASSGLPVSLNYMLDLIDDITGKPMMREYQAATPYDVERVVLDNRKACELFDWSPTTTLREGLEHAWNARI</sequence>
<dbReference type="Gene3D" id="3.40.50.720">
    <property type="entry name" value="NAD(P)-binding Rossmann-like Domain"/>
    <property type="match status" value="1"/>
</dbReference>